<dbReference type="InterPro" id="IPR036282">
    <property type="entry name" value="Glutathione-S-Trfase_C_sf"/>
</dbReference>
<dbReference type="Gene3D" id="1.20.1050.10">
    <property type="match status" value="1"/>
</dbReference>
<keyword evidence="2" id="KW-0443">Lipid metabolism</keyword>
<dbReference type="InterPro" id="IPR040079">
    <property type="entry name" value="Glutathione_S-Trfase"/>
</dbReference>
<proteinExistence type="inferred from homology"/>
<dbReference type="PANTHER" id="PTHR12782">
    <property type="entry name" value="MICROSOMAL PROSTAGLANDIN E SYNTHASE-2"/>
    <property type="match status" value="1"/>
</dbReference>
<feature type="domain" description="Glutaredoxin" evidence="3">
    <location>
        <begin position="122"/>
        <end position="175"/>
    </location>
</feature>
<dbReference type="SFLD" id="SFLDG01203">
    <property type="entry name" value="Prostaglandin_E_synthase_like1"/>
    <property type="match status" value="1"/>
</dbReference>
<dbReference type="PANTHER" id="PTHR12782:SF5">
    <property type="entry name" value="PROSTAGLANDIN E SYNTHASE 2"/>
    <property type="match status" value="1"/>
</dbReference>
<dbReference type="PROSITE" id="PS51354">
    <property type="entry name" value="GLUTAREDOXIN_2"/>
    <property type="match status" value="1"/>
</dbReference>
<evidence type="ECO:0000256" key="2">
    <source>
        <dbReference type="ARBA" id="ARBA00023098"/>
    </source>
</evidence>
<dbReference type="InterPro" id="IPR036249">
    <property type="entry name" value="Thioredoxin-like_sf"/>
</dbReference>
<evidence type="ECO:0000313" key="4">
    <source>
        <dbReference type="EMBL" id="CAK8688835.1"/>
    </source>
</evidence>
<dbReference type="Proteomes" id="UP001642483">
    <property type="component" value="Unassembled WGS sequence"/>
</dbReference>
<organism evidence="4 5">
    <name type="scientific">Clavelina lepadiformis</name>
    <name type="common">Light-bulb sea squirt</name>
    <name type="synonym">Ascidia lepadiformis</name>
    <dbReference type="NCBI Taxonomy" id="159417"/>
    <lineage>
        <taxon>Eukaryota</taxon>
        <taxon>Metazoa</taxon>
        <taxon>Chordata</taxon>
        <taxon>Tunicata</taxon>
        <taxon>Ascidiacea</taxon>
        <taxon>Aplousobranchia</taxon>
        <taxon>Clavelinidae</taxon>
        <taxon>Clavelina</taxon>
    </lineage>
</organism>
<name>A0ABP0GAL8_CLALP</name>
<dbReference type="InterPro" id="IPR034335">
    <property type="entry name" value="PGES2_C"/>
</dbReference>
<protein>
    <recommendedName>
        <fullName evidence="3">Glutaredoxin domain-containing protein</fullName>
    </recommendedName>
</protein>
<dbReference type="InterPro" id="IPR002109">
    <property type="entry name" value="Glutaredoxin"/>
</dbReference>
<evidence type="ECO:0000259" key="3">
    <source>
        <dbReference type="Pfam" id="PF00462"/>
    </source>
</evidence>
<dbReference type="EMBL" id="CAWYQH010000108">
    <property type="protein sequence ID" value="CAK8688835.1"/>
    <property type="molecule type" value="Genomic_DNA"/>
</dbReference>
<sequence length="404" mass="46972">MSSLCTYALRRVVNPHSQSFFSRLTLNNRKAALINCVRHTEWTQSPAAFHRFSPASTQLVDPPQKTENQSSLHKWLRKSLLFLSCGFGAYVFKSSLHYASCFREDEIKQDMLVDDKWKGINIKLFQYQTCPFCSKTRFFMRAHNIPFEDIEVHPIFKKETKRAKSKKVPVVFVEKDGEVLEIADSSLIMSVLSSYLVNDNLSITEIMKLYPHTTQIDDDGKKKDVILNKYWLIHDEEYKPAEVADGVDPRKEEAQWRAWTDDYLVHLISPNVYRTLREAYQAFDHHVSLGRFQGTWEGVIAKYGGAVAMWAISKRLKKKYNISENVRIDLYKACNTWVEAIGKHRKFMGGDKPNLADISVFGVLWVMEGLDCFEEVLTHSKIKKWYYRTKQAIEEHNGQKLIPR</sequence>
<dbReference type="SUPFAM" id="SSF52833">
    <property type="entry name" value="Thioredoxin-like"/>
    <property type="match status" value="1"/>
</dbReference>
<comment type="similarity">
    <text evidence="1">Belongs to the GST superfamily.</text>
</comment>
<dbReference type="InterPro" id="IPR034334">
    <property type="entry name" value="PGES2"/>
</dbReference>
<dbReference type="SUPFAM" id="SSF47616">
    <property type="entry name" value="GST C-terminal domain-like"/>
    <property type="match status" value="1"/>
</dbReference>
<comment type="caution">
    <text evidence="4">The sequence shown here is derived from an EMBL/GenBank/DDBJ whole genome shotgun (WGS) entry which is preliminary data.</text>
</comment>
<dbReference type="CDD" id="cd03197">
    <property type="entry name" value="GST_C_mPGES2"/>
    <property type="match status" value="1"/>
</dbReference>
<dbReference type="SFLD" id="SFLDG01182">
    <property type="entry name" value="Prostaglandin_E_synthase_like"/>
    <property type="match status" value="1"/>
</dbReference>
<dbReference type="Gene3D" id="3.40.30.10">
    <property type="entry name" value="Glutaredoxin"/>
    <property type="match status" value="1"/>
</dbReference>
<dbReference type="Gene3D" id="6.20.200.30">
    <property type="match status" value="1"/>
</dbReference>
<keyword evidence="5" id="KW-1185">Reference proteome</keyword>
<gene>
    <name evidence="4" type="ORF">CVLEPA_LOCUS20801</name>
</gene>
<accession>A0ABP0GAL8</accession>
<dbReference type="SFLD" id="SFLDS00019">
    <property type="entry name" value="Glutathione_Transferase_(cytos"/>
    <property type="match status" value="1"/>
</dbReference>
<dbReference type="Pfam" id="PF00462">
    <property type="entry name" value="Glutaredoxin"/>
    <property type="match status" value="1"/>
</dbReference>
<reference evidence="4 5" key="1">
    <citation type="submission" date="2024-02" db="EMBL/GenBank/DDBJ databases">
        <authorList>
            <person name="Daric V."/>
            <person name="Darras S."/>
        </authorList>
    </citation>
    <scope>NUCLEOTIDE SEQUENCE [LARGE SCALE GENOMIC DNA]</scope>
</reference>
<evidence type="ECO:0000313" key="5">
    <source>
        <dbReference type="Proteomes" id="UP001642483"/>
    </source>
</evidence>
<evidence type="ECO:0000256" key="1">
    <source>
        <dbReference type="ARBA" id="ARBA00007409"/>
    </source>
</evidence>